<dbReference type="Gene3D" id="1.10.3730.20">
    <property type="match status" value="1"/>
</dbReference>
<name>A0A1M5CS86_9BACT</name>
<dbReference type="InterPro" id="IPR050638">
    <property type="entry name" value="AA-Vitamin_Transporters"/>
</dbReference>
<keyword evidence="4 6" id="KW-1133">Transmembrane helix</keyword>
<feature type="transmembrane region" description="Helical" evidence="6">
    <location>
        <begin position="75"/>
        <end position="97"/>
    </location>
</feature>
<sequence length="316" mass="35193">MTAPSASTPIPRKGYLFVISAAVLWAVSGSAGKYLFNHGVTPYQVVQMRVTLAAGLLFLWLAARDRRKLRIAPRDIVYFMILGVTGLAMVQFTYFYTISKIKVAAAILLEYLAPVLIAIYSVTIARERLTWPTIVAVTGATLGCYLVVGGYNLDLFNMNKAGLLSGLASAVSFAWYSVHGEHGMRRYSPWTVLFYAFFFAAVFWNIAHPPLESFRHDYAPMEWLWILYIAILGTLIPFGLYFHGINLIRSTRASITATLEPITAGFVSYIFLGETLEGLQIVGGLLVIAAVIFLQIRREFDDATPELLRTRQQQAS</sequence>
<dbReference type="EMBL" id="FQVB01000021">
    <property type="protein sequence ID" value="SHF57564.1"/>
    <property type="molecule type" value="Genomic_DNA"/>
</dbReference>
<evidence type="ECO:0000259" key="7">
    <source>
        <dbReference type="Pfam" id="PF00892"/>
    </source>
</evidence>
<feature type="transmembrane region" description="Helical" evidence="6">
    <location>
        <begin position="190"/>
        <end position="211"/>
    </location>
</feature>
<dbReference type="Proteomes" id="UP000184076">
    <property type="component" value="Unassembled WGS sequence"/>
</dbReference>
<evidence type="ECO:0000256" key="4">
    <source>
        <dbReference type="ARBA" id="ARBA00022989"/>
    </source>
</evidence>
<evidence type="ECO:0000256" key="3">
    <source>
        <dbReference type="ARBA" id="ARBA00022692"/>
    </source>
</evidence>
<evidence type="ECO:0000313" key="8">
    <source>
        <dbReference type="EMBL" id="SHF57564.1"/>
    </source>
</evidence>
<feature type="domain" description="EamA" evidence="7">
    <location>
        <begin position="13"/>
        <end position="148"/>
    </location>
</feature>
<evidence type="ECO:0000256" key="6">
    <source>
        <dbReference type="SAM" id="Phobius"/>
    </source>
</evidence>
<dbReference type="STRING" id="1121391.SAMN02745206_02262"/>
<keyword evidence="3 6" id="KW-0812">Transmembrane</keyword>
<keyword evidence="5 6" id="KW-0472">Membrane</keyword>
<feature type="transmembrane region" description="Helical" evidence="6">
    <location>
        <begin position="15"/>
        <end position="36"/>
    </location>
</feature>
<reference evidence="9" key="1">
    <citation type="submission" date="2016-11" db="EMBL/GenBank/DDBJ databases">
        <authorList>
            <person name="Varghese N."/>
            <person name="Submissions S."/>
        </authorList>
    </citation>
    <scope>NUCLEOTIDE SEQUENCE [LARGE SCALE GENOMIC DNA]</scope>
    <source>
        <strain evidence="9">DSM 9756</strain>
    </source>
</reference>
<dbReference type="PANTHER" id="PTHR32322">
    <property type="entry name" value="INNER MEMBRANE TRANSPORTER"/>
    <property type="match status" value="1"/>
</dbReference>
<dbReference type="RefSeq" id="WP_073039520.1">
    <property type="nucleotide sequence ID" value="NZ_FQVB01000021.1"/>
</dbReference>
<proteinExistence type="inferred from homology"/>
<feature type="transmembrane region" description="Helical" evidence="6">
    <location>
        <begin position="42"/>
        <end position="63"/>
    </location>
</feature>
<evidence type="ECO:0000313" key="9">
    <source>
        <dbReference type="Proteomes" id="UP000184076"/>
    </source>
</evidence>
<evidence type="ECO:0000256" key="1">
    <source>
        <dbReference type="ARBA" id="ARBA00004141"/>
    </source>
</evidence>
<accession>A0A1M5CS86</accession>
<dbReference type="GO" id="GO:0016020">
    <property type="term" value="C:membrane"/>
    <property type="evidence" value="ECO:0007669"/>
    <property type="project" value="UniProtKB-SubCell"/>
</dbReference>
<protein>
    <submittedName>
        <fullName evidence="8">Permease of the drug/metabolite transporter (DMT) superfamily</fullName>
    </submittedName>
</protein>
<feature type="transmembrane region" description="Helical" evidence="6">
    <location>
        <begin position="254"/>
        <end position="272"/>
    </location>
</feature>
<dbReference type="SUPFAM" id="SSF103481">
    <property type="entry name" value="Multidrug resistance efflux transporter EmrE"/>
    <property type="match status" value="2"/>
</dbReference>
<keyword evidence="9" id="KW-1185">Reference proteome</keyword>
<dbReference type="InterPro" id="IPR000620">
    <property type="entry name" value="EamA_dom"/>
</dbReference>
<dbReference type="InterPro" id="IPR037185">
    <property type="entry name" value="EmrE-like"/>
</dbReference>
<comment type="similarity">
    <text evidence="2">Belongs to the EamA transporter family.</text>
</comment>
<feature type="transmembrane region" description="Helical" evidence="6">
    <location>
        <begin position="129"/>
        <end position="148"/>
    </location>
</feature>
<dbReference type="AlphaFoldDB" id="A0A1M5CS86"/>
<dbReference type="Pfam" id="PF00892">
    <property type="entry name" value="EamA"/>
    <property type="match status" value="2"/>
</dbReference>
<comment type="subcellular location">
    <subcellularLocation>
        <location evidence="1">Membrane</location>
        <topology evidence="1">Multi-pass membrane protein</topology>
    </subcellularLocation>
</comment>
<dbReference type="PANTHER" id="PTHR32322:SF2">
    <property type="entry name" value="EAMA DOMAIN-CONTAINING PROTEIN"/>
    <property type="match status" value="1"/>
</dbReference>
<feature type="transmembrane region" description="Helical" evidence="6">
    <location>
        <begin position="160"/>
        <end position="178"/>
    </location>
</feature>
<organism evidence="8 9">
    <name type="scientific">Desulfacinum infernum DSM 9756</name>
    <dbReference type="NCBI Taxonomy" id="1121391"/>
    <lineage>
        <taxon>Bacteria</taxon>
        <taxon>Pseudomonadati</taxon>
        <taxon>Thermodesulfobacteriota</taxon>
        <taxon>Syntrophobacteria</taxon>
        <taxon>Syntrophobacterales</taxon>
        <taxon>Syntrophobacteraceae</taxon>
        <taxon>Desulfacinum</taxon>
    </lineage>
</organism>
<evidence type="ECO:0000256" key="5">
    <source>
        <dbReference type="ARBA" id="ARBA00023136"/>
    </source>
</evidence>
<feature type="transmembrane region" description="Helical" evidence="6">
    <location>
        <begin position="103"/>
        <end position="122"/>
    </location>
</feature>
<feature type="domain" description="EamA" evidence="7">
    <location>
        <begin position="161"/>
        <end position="294"/>
    </location>
</feature>
<feature type="transmembrane region" description="Helical" evidence="6">
    <location>
        <begin position="278"/>
        <end position="296"/>
    </location>
</feature>
<feature type="transmembrane region" description="Helical" evidence="6">
    <location>
        <begin position="223"/>
        <end position="242"/>
    </location>
</feature>
<evidence type="ECO:0000256" key="2">
    <source>
        <dbReference type="ARBA" id="ARBA00007362"/>
    </source>
</evidence>
<gene>
    <name evidence="8" type="ORF">SAMN02745206_02262</name>
</gene>
<dbReference type="OrthoDB" id="9810818at2"/>